<comment type="similarity">
    <text evidence="8">Belongs to the tRNA(Ile)-lysidine synthase family.</text>
</comment>
<dbReference type="CDD" id="cd01992">
    <property type="entry name" value="TilS_N"/>
    <property type="match status" value="1"/>
</dbReference>
<dbReference type="Gene3D" id="3.40.50.620">
    <property type="entry name" value="HUPs"/>
    <property type="match status" value="1"/>
</dbReference>
<dbReference type="Pfam" id="PF01171">
    <property type="entry name" value="ATP_bind_3"/>
    <property type="match status" value="1"/>
</dbReference>
<sequence length="448" mass="51204">MIKEKVLKTIRKFSLVPPGSKVIVALSGGPDSVALLSVLLELKNELQIEVEAVHVNHMLRGEESFRDEEFVKELCRRLKVPLTVKRVNVLDVSKGRNVEAVARELRYKALYQVLKERKGDLVALGHTASDLVETVLLNLTKGTGLKGLRGFLPKRDVFIRPLFEVKRREVEEYLKERGIPYVVDSSNLKTDFERNLVRLKVIPHLREINPSLEEAFLRSSEILRGVEDFVSSEVEKLLKRFFKGNTFRVPISELKELHPYLLTELLSEAYRRISGRVLSHRKVNEIVSLIKKEGFKSFIPDKGFTVYKEQDYLVISPEDKRGDFYYQVETIPSEVKTPLGILRFSLNRGEPVVSEEGFKKAGIIVRSRKPGDRLKFKNFSKSLKKFLIEKRVPATKRWELPIVEVEGEIVYIPKLYKKDLSLSGNFVGVEFESDGGSSDCASGDRKES</sequence>
<evidence type="ECO:0000256" key="8">
    <source>
        <dbReference type="HAMAP-Rule" id="MF_01161"/>
    </source>
</evidence>
<evidence type="ECO:0000256" key="3">
    <source>
        <dbReference type="ARBA" id="ARBA00022598"/>
    </source>
</evidence>
<dbReference type="InterPro" id="IPR011063">
    <property type="entry name" value="TilS/TtcA_N"/>
</dbReference>
<keyword evidence="3 8" id="KW-0436">Ligase</keyword>
<evidence type="ECO:0000256" key="5">
    <source>
        <dbReference type="ARBA" id="ARBA00022741"/>
    </source>
</evidence>
<reference evidence="10 11" key="1">
    <citation type="submission" date="2018-10" db="EMBL/GenBank/DDBJ databases">
        <title>Genomic Encyclopedia of Type Strains, Phase IV (KMG-IV): sequencing the most valuable type-strain genomes for metagenomic binning, comparative biology and taxonomic classification.</title>
        <authorList>
            <person name="Goeker M."/>
        </authorList>
    </citation>
    <scope>NUCLEOTIDE SEQUENCE [LARGE SCALE GENOMIC DNA]</scope>
    <source>
        <strain evidence="10 11">DSM 15521</strain>
    </source>
</reference>
<keyword evidence="11" id="KW-1185">Reference proteome</keyword>
<dbReference type="GO" id="GO:0006400">
    <property type="term" value="P:tRNA modification"/>
    <property type="evidence" value="ECO:0007669"/>
    <property type="project" value="UniProtKB-UniRule"/>
</dbReference>
<comment type="function">
    <text evidence="8">Ligates lysine onto the cytidine present at position 34 of the AUA codon-specific tRNA(Ile) that contains the anticodon CAU, in an ATP-dependent manner. Cytidine is converted to lysidine, thus changing the amino acid specificity of the tRNA from methionine to isoleucine.</text>
</comment>
<dbReference type="InterPro" id="IPR012795">
    <property type="entry name" value="tRNA_Ile_lys_synt_N"/>
</dbReference>
<dbReference type="AlphaFoldDB" id="A0A420W6N8"/>
<dbReference type="GO" id="GO:0032267">
    <property type="term" value="F:tRNA(Ile)-lysidine synthase activity"/>
    <property type="evidence" value="ECO:0007669"/>
    <property type="project" value="UniProtKB-EC"/>
</dbReference>
<dbReference type="HAMAP" id="MF_01161">
    <property type="entry name" value="tRNA_Ile_lys_synt"/>
    <property type="match status" value="1"/>
</dbReference>
<dbReference type="SUPFAM" id="SSF56037">
    <property type="entry name" value="PheT/TilS domain"/>
    <property type="match status" value="1"/>
</dbReference>
<dbReference type="OrthoDB" id="9807403at2"/>
<feature type="domain" description="Lysidine-tRNA(Ile) synthetase C-terminal" evidence="9">
    <location>
        <begin position="363"/>
        <end position="431"/>
    </location>
</feature>
<evidence type="ECO:0000256" key="4">
    <source>
        <dbReference type="ARBA" id="ARBA00022694"/>
    </source>
</evidence>
<comment type="caution">
    <text evidence="10">The sequence shown here is derived from an EMBL/GenBank/DDBJ whole genome shotgun (WGS) entry which is preliminary data.</text>
</comment>
<comment type="subcellular location">
    <subcellularLocation>
        <location evidence="1 8">Cytoplasm</location>
    </subcellularLocation>
</comment>
<dbReference type="EC" id="6.3.4.19" evidence="8"/>
<dbReference type="InterPro" id="IPR012094">
    <property type="entry name" value="tRNA_Ile_lys_synt"/>
</dbReference>
<dbReference type="Proteomes" id="UP000280881">
    <property type="component" value="Unassembled WGS sequence"/>
</dbReference>
<gene>
    <name evidence="8" type="primary">tilS</name>
    <name evidence="10" type="ORF">C7457_1157</name>
</gene>
<keyword evidence="5 8" id="KW-0547">Nucleotide-binding</keyword>
<keyword evidence="2 8" id="KW-0963">Cytoplasm</keyword>
<organism evidence="10 11">
    <name type="scientific">Thermovibrio guaymasensis</name>
    <dbReference type="NCBI Taxonomy" id="240167"/>
    <lineage>
        <taxon>Bacteria</taxon>
        <taxon>Pseudomonadati</taxon>
        <taxon>Aquificota</taxon>
        <taxon>Aquificia</taxon>
        <taxon>Desulfurobacteriales</taxon>
        <taxon>Desulfurobacteriaceae</taxon>
        <taxon>Thermovibrio</taxon>
    </lineage>
</organism>
<dbReference type="RefSeq" id="WP_121170983.1">
    <property type="nucleotide sequence ID" value="NZ_RBIE01000002.1"/>
</dbReference>
<dbReference type="PANTHER" id="PTHR43033:SF1">
    <property type="entry name" value="TRNA(ILE)-LYSIDINE SYNTHASE-RELATED"/>
    <property type="match status" value="1"/>
</dbReference>
<protein>
    <recommendedName>
        <fullName evidence="8">tRNA(Ile)-lysidine synthase</fullName>
        <ecNumber evidence="8">6.3.4.19</ecNumber>
    </recommendedName>
    <alternativeName>
        <fullName evidence="8">tRNA(Ile)-2-lysyl-cytidine synthase</fullName>
    </alternativeName>
    <alternativeName>
        <fullName evidence="8">tRNA(Ile)-lysidine synthetase</fullName>
    </alternativeName>
</protein>
<comment type="catalytic activity">
    <reaction evidence="7 8">
        <text>cytidine(34) in tRNA(Ile2) + L-lysine + ATP = lysidine(34) in tRNA(Ile2) + AMP + diphosphate + H(+)</text>
        <dbReference type="Rhea" id="RHEA:43744"/>
        <dbReference type="Rhea" id="RHEA-COMP:10625"/>
        <dbReference type="Rhea" id="RHEA-COMP:10670"/>
        <dbReference type="ChEBI" id="CHEBI:15378"/>
        <dbReference type="ChEBI" id="CHEBI:30616"/>
        <dbReference type="ChEBI" id="CHEBI:32551"/>
        <dbReference type="ChEBI" id="CHEBI:33019"/>
        <dbReference type="ChEBI" id="CHEBI:82748"/>
        <dbReference type="ChEBI" id="CHEBI:83665"/>
        <dbReference type="ChEBI" id="CHEBI:456215"/>
        <dbReference type="EC" id="6.3.4.19"/>
    </reaction>
</comment>
<dbReference type="SUPFAM" id="SSF52402">
    <property type="entry name" value="Adenine nucleotide alpha hydrolases-like"/>
    <property type="match status" value="1"/>
</dbReference>
<keyword evidence="4 8" id="KW-0819">tRNA processing</keyword>
<dbReference type="SUPFAM" id="SSF82829">
    <property type="entry name" value="MesJ substrate recognition domain-like"/>
    <property type="match status" value="1"/>
</dbReference>
<dbReference type="NCBIfam" id="TIGR02433">
    <property type="entry name" value="lysidine_TilS_C"/>
    <property type="match status" value="1"/>
</dbReference>
<evidence type="ECO:0000256" key="7">
    <source>
        <dbReference type="ARBA" id="ARBA00048539"/>
    </source>
</evidence>
<name>A0A420W6N8_9BACT</name>
<evidence type="ECO:0000259" key="9">
    <source>
        <dbReference type="SMART" id="SM00977"/>
    </source>
</evidence>
<dbReference type="NCBIfam" id="TIGR02432">
    <property type="entry name" value="lysidine_TilS_N"/>
    <property type="match status" value="1"/>
</dbReference>
<dbReference type="GO" id="GO:0005737">
    <property type="term" value="C:cytoplasm"/>
    <property type="evidence" value="ECO:0007669"/>
    <property type="project" value="UniProtKB-SubCell"/>
</dbReference>
<dbReference type="InterPro" id="IPR014729">
    <property type="entry name" value="Rossmann-like_a/b/a_fold"/>
</dbReference>
<dbReference type="Gene3D" id="1.20.59.20">
    <property type="match status" value="1"/>
</dbReference>
<dbReference type="EMBL" id="RBIE01000002">
    <property type="protein sequence ID" value="RKQ61714.1"/>
    <property type="molecule type" value="Genomic_DNA"/>
</dbReference>
<evidence type="ECO:0000313" key="11">
    <source>
        <dbReference type="Proteomes" id="UP000280881"/>
    </source>
</evidence>
<evidence type="ECO:0000256" key="1">
    <source>
        <dbReference type="ARBA" id="ARBA00004496"/>
    </source>
</evidence>
<dbReference type="SMART" id="SM00977">
    <property type="entry name" value="TilS_C"/>
    <property type="match status" value="1"/>
</dbReference>
<dbReference type="PANTHER" id="PTHR43033">
    <property type="entry name" value="TRNA(ILE)-LYSIDINE SYNTHASE-RELATED"/>
    <property type="match status" value="1"/>
</dbReference>
<keyword evidence="6 8" id="KW-0067">ATP-binding</keyword>
<evidence type="ECO:0000256" key="2">
    <source>
        <dbReference type="ARBA" id="ARBA00022490"/>
    </source>
</evidence>
<feature type="binding site" evidence="8">
    <location>
        <begin position="27"/>
        <end position="32"/>
    </location>
    <ligand>
        <name>ATP</name>
        <dbReference type="ChEBI" id="CHEBI:30616"/>
    </ligand>
</feature>
<dbReference type="InterPro" id="IPR012796">
    <property type="entry name" value="Lysidine-tRNA-synth_C"/>
</dbReference>
<proteinExistence type="inferred from homology"/>
<accession>A0A420W6N8</accession>
<dbReference type="Pfam" id="PF11734">
    <property type="entry name" value="TilS_C"/>
    <property type="match status" value="1"/>
</dbReference>
<evidence type="ECO:0000313" key="10">
    <source>
        <dbReference type="EMBL" id="RKQ61714.1"/>
    </source>
</evidence>
<dbReference type="GO" id="GO:0005524">
    <property type="term" value="F:ATP binding"/>
    <property type="evidence" value="ECO:0007669"/>
    <property type="project" value="UniProtKB-UniRule"/>
</dbReference>
<comment type="domain">
    <text evidence="8">The N-terminal region contains the highly conserved SGGXDS motif, predicted to be a P-loop motif involved in ATP binding.</text>
</comment>
<evidence type="ECO:0000256" key="6">
    <source>
        <dbReference type="ARBA" id="ARBA00022840"/>
    </source>
</evidence>